<evidence type="ECO:0000313" key="2">
    <source>
        <dbReference type="EMBL" id="MYM19149.1"/>
    </source>
</evidence>
<proteinExistence type="predicted"/>
<dbReference type="SUPFAM" id="SSF51182">
    <property type="entry name" value="RmlC-like cupins"/>
    <property type="match status" value="1"/>
</dbReference>
<comment type="caution">
    <text evidence="2">The sequence shown here is derived from an EMBL/GenBank/DDBJ whole genome shotgun (WGS) entry which is preliminary data.</text>
</comment>
<dbReference type="Pfam" id="PF05962">
    <property type="entry name" value="HutD"/>
    <property type="match status" value="1"/>
</dbReference>
<feature type="compositionally biased region" description="Low complexity" evidence="1">
    <location>
        <begin position="48"/>
        <end position="68"/>
    </location>
</feature>
<dbReference type="PANTHER" id="PTHR37943:SF1">
    <property type="entry name" value="PROTEIN VES"/>
    <property type="match status" value="1"/>
</dbReference>
<organism evidence="2 3">
    <name type="scientific">Brevibacterium rongguiense</name>
    <dbReference type="NCBI Taxonomy" id="2695267"/>
    <lineage>
        <taxon>Bacteria</taxon>
        <taxon>Bacillati</taxon>
        <taxon>Actinomycetota</taxon>
        <taxon>Actinomycetes</taxon>
        <taxon>Micrococcales</taxon>
        <taxon>Brevibacteriaceae</taxon>
        <taxon>Brevibacterium</taxon>
    </lineage>
</organism>
<dbReference type="PANTHER" id="PTHR37943">
    <property type="entry name" value="PROTEIN VES"/>
    <property type="match status" value="1"/>
</dbReference>
<evidence type="ECO:0000313" key="3">
    <source>
        <dbReference type="Proteomes" id="UP000469215"/>
    </source>
</evidence>
<gene>
    <name evidence="2" type="ORF">GSY69_03975</name>
</gene>
<name>A0A6N9H5F3_9MICO</name>
<feature type="compositionally biased region" description="Polar residues" evidence="1">
    <location>
        <begin position="316"/>
        <end position="326"/>
    </location>
</feature>
<reference evidence="2 3" key="1">
    <citation type="submission" date="2020-01" db="EMBL/GenBank/DDBJ databases">
        <authorList>
            <person name="Deng T."/>
        </authorList>
    </citation>
    <scope>NUCLEOTIDE SEQUENCE [LARGE SCALE GENOMIC DNA]</scope>
    <source>
        <strain evidence="2 3">5221</strain>
    </source>
</reference>
<evidence type="ECO:0008006" key="4">
    <source>
        <dbReference type="Google" id="ProtNLM"/>
    </source>
</evidence>
<dbReference type="Gene3D" id="2.60.120.10">
    <property type="entry name" value="Jelly Rolls"/>
    <property type="match status" value="1"/>
</dbReference>
<accession>A0A6N9H5F3</accession>
<keyword evidence="3" id="KW-1185">Reference proteome</keyword>
<feature type="compositionally biased region" description="Gly residues" evidence="1">
    <location>
        <begin position="286"/>
        <end position="301"/>
    </location>
</feature>
<dbReference type="InterPro" id="IPR011051">
    <property type="entry name" value="RmlC_Cupin_sf"/>
</dbReference>
<feature type="region of interest" description="Disordered" evidence="1">
    <location>
        <begin position="1"/>
        <end position="69"/>
    </location>
</feature>
<protein>
    <recommendedName>
        <fullName evidence="4">HutD family protein</fullName>
    </recommendedName>
</protein>
<dbReference type="InterPro" id="IPR010282">
    <property type="entry name" value="Uncharacterised_HutD/Ves"/>
</dbReference>
<sequence>MSEPSEPGGWPPLIVRRADCREQPWANGQGTTAEVLRGSAPPAPGRPGAPTAEDGPAAPGADAADGPGWDWRVSIATVDSPSPFSPLPGIDRTLVCLGPAHLTLRIDGKAWELAPTETIRFRGEDTVESLLVTEPTLDFNVMVRRAAAQAEVRLERLSAPLPLAAEPGEAVLATVLEGDCALLPAAQVPAELRAALAHAPAGHEPPGLNDIAPAAHALAEGHPVRAGEAALDRVAELRAEHRARHTAQEARKRLATALAGSAARALGRLDTVALGTAALGAVADGTDGGTASGGPAGGGPAGERADAPVVIVPTGAAQTHPDQTGPGQPGPEQAAAEQPNRAYPHTSPREVPQARHTAPVVNHPQSAQPLVAVVTIRFPA</sequence>
<dbReference type="InterPro" id="IPR014710">
    <property type="entry name" value="RmlC-like_jellyroll"/>
</dbReference>
<dbReference type="EMBL" id="WWEQ01000011">
    <property type="protein sequence ID" value="MYM19149.1"/>
    <property type="molecule type" value="Genomic_DNA"/>
</dbReference>
<dbReference type="AlphaFoldDB" id="A0A6N9H5F3"/>
<feature type="region of interest" description="Disordered" evidence="1">
    <location>
        <begin position="282"/>
        <end position="356"/>
    </location>
</feature>
<dbReference type="Proteomes" id="UP000469215">
    <property type="component" value="Unassembled WGS sequence"/>
</dbReference>
<dbReference type="RefSeq" id="WP_160952588.1">
    <property type="nucleotide sequence ID" value="NZ_WWEQ01000011.1"/>
</dbReference>
<evidence type="ECO:0000256" key="1">
    <source>
        <dbReference type="SAM" id="MobiDB-lite"/>
    </source>
</evidence>